<dbReference type="SUPFAM" id="SSF52540">
    <property type="entry name" value="P-loop containing nucleoside triphosphate hydrolases"/>
    <property type="match status" value="1"/>
</dbReference>
<evidence type="ECO:0000259" key="1">
    <source>
        <dbReference type="SMART" id="SM00382"/>
    </source>
</evidence>
<dbReference type="Gene3D" id="3.40.50.300">
    <property type="entry name" value="P-loop containing nucleotide triphosphate hydrolases"/>
    <property type="match status" value="1"/>
</dbReference>
<dbReference type="SMART" id="SM00382">
    <property type="entry name" value="AAA"/>
    <property type="match status" value="1"/>
</dbReference>
<dbReference type="InterPro" id="IPR027417">
    <property type="entry name" value="P-loop_NTPase"/>
</dbReference>
<accession>A0ABP5FD77</accession>
<protein>
    <recommendedName>
        <fullName evidence="1">AAA+ ATPase domain-containing protein</fullName>
    </recommendedName>
</protein>
<name>A0ABP5FD77_9MICO</name>
<dbReference type="RefSeq" id="WP_344368774.1">
    <property type="nucleotide sequence ID" value="NZ_BAAAPW010000001.1"/>
</dbReference>
<dbReference type="InterPro" id="IPR051396">
    <property type="entry name" value="Bact_Antivir_Def_Nuclease"/>
</dbReference>
<evidence type="ECO:0000313" key="2">
    <source>
        <dbReference type="EMBL" id="GAA2022704.1"/>
    </source>
</evidence>
<dbReference type="EMBL" id="BAAAPW010000001">
    <property type="protein sequence ID" value="GAA2022704.1"/>
    <property type="molecule type" value="Genomic_DNA"/>
</dbReference>
<dbReference type="InterPro" id="IPR003959">
    <property type="entry name" value="ATPase_AAA_core"/>
</dbReference>
<dbReference type="Proteomes" id="UP001501196">
    <property type="component" value="Unassembled WGS sequence"/>
</dbReference>
<evidence type="ECO:0000313" key="3">
    <source>
        <dbReference type="Proteomes" id="UP001501196"/>
    </source>
</evidence>
<dbReference type="PANTHER" id="PTHR43581:SF4">
    <property type="entry name" value="ATP_GTP PHOSPHATASE"/>
    <property type="match status" value="1"/>
</dbReference>
<dbReference type="Pfam" id="PF13304">
    <property type="entry name" value="AAA_21"/>
    <property type="match status" value="1"/>
</dbReference>
<sequence>MTRDWRERFEAAYPNTTDFLGGDADAFDFSIGAINLVGGQSIRLQQSGVTAIVGANNVGKSTILRELIERLDHRPGFAELPKIAVQSLELNRRGDTKDLIAWLGSNASLVSKGSSMGFQRSQTGIETPQSLAKGWRPTSEGLGPLRPFLAFYGDAQGRFSIGGAAEMRESAGDPPLHPVHHLQDSRVLMEEVSAVSQQIFGPKLTLDNLGKTIRLRVGEVAMEAPRIDNIPPEYRQAMAALRPLDEQGDGMRSLMGQLLPVVSAAYRVIVIDEPEAFLHPPQAHALGVELGRIAVQSDIQILVATHDRSLLTGLLDSGVDVSVVRLARGDGAAKASRLDSAELRALWSDPVLKYTNVLDGLFHRLVVVAEAEGDCAFLAAALDCEGREESPLPRNEILFVPTGGKDGMAKVCAALNAVDVPVVAAPDLDMLSDRSKLRALVEAVGGAWTDDMERDWTVATASMRSAREPARVGHVLDAVTSALEDNRDEPYSSAYREIVLAQLRTSGSPWGSVKEHGMSAFRGDARRAAADLLRQLDAIGVVLVEQGELERLAPEVAVRKGPGWLHAALSERAQCNATTQAHVDRVIAAGKRGLVPQRDG</sequence>
<keyword evidence="3" id="KW-1185">Reference proteome</keyword>
<dbReference type="PANTHER" id="PTHR43581">
    <property type="entry name" value="ATP/GTP PHOSPHATASE"/>
    <property type="match status" value="1"/>
</dbReference>
<dbReference type="InterPro" id="IPR003593">
    <property type="entry name" value="AAA+_ATPase"/>
</dbReference>
<organism evidence="2 3">
    <name type="scientific">Agromyces tropicus</name>
    <dbReference type="NCBI Taxonomy" id="555371"/>
    <lineage>
        <taxon>Bacteria</taxon>
        <taxon>Bacillati</taxon>
        <taxon>Actinomycetota</taxon>
        <taxon>Actinomycetes</taxon>
        <taxon>Micrococcales</taxon>
        <taxon>Microbacteriaceae</taxon>
        <taxon>Agromyces</taxon>
    </lineage>
</organism>
<comment type="caution">
    <text evidence="2">The sequence shown here is derived from an EMBL/GenBank/DDBJ whole genome shotgun (WGS) entry which is preliminary data.</text>
</comment>
<gene>
    <name evidence="2" type="ORF">GCM10009819_01700</name>
</gene>
<proteinExistence type="predicted"/>
<feature type="domain" description="AAA+ ATPase" evidence="1">
    <location>
        <begin position="46"/>
        <end position="325"/>
    </location>
</feature>
<reference evidence="3" key="1">
    <citation type="journal article" date="2019" name="Int. J. Syst. Evol. Microbiol.">
        <title>The Global Catalogue of Microorganisms (GCM) 10K type strain sequencing project: providing services to taxonomists for standard genome sequencing and annotation.</title>
        <authorList>
            <consortium name="The Broad Institute Genomics Platform"/>
            <consortium name="The Broad Institute Genome Sequencing Center for Infectious Disease"/>
            <person name="Wu L."/>
            <person name="Ma J."/>
        </authorList>
    </citation>
    <scope>NUCLEOTIDE SEQUENCE [LARGE SCALE GENOMIC DNA]</scope>
    <source>
        <strain evidence="3">JCM 15672</strain>
    </source>
</reference>